<dbReference type="InterPro" id="IPR013325">
    <property type="entry name" value="RNA_pol_sigma_r2"/>
</dbReference>
<organism evidence="8 9">
    <name type="scientific">Candidatus Kaiserbacteria bacterium RIFCSPHIGHO2_02_FULL_50_50</name>
    <dbReference type="NCBI Taxonomy" id="1798492"/>
    <lineage>
        <taxon>Bacteria</taxon>
        <taxon>Candidatus Kaiseribacteriota</taxon>
    </lineage>
</organism>
<evidence type="ECO:0008006" key="10">
    <source>
        <dbReference type="Google" id="ProtNLM"/>
    </source>
</evidence>
<keyword evidence="4" id="KW-0238">DNA-binding</keyword>
<dbReference type="InterPro" id="IPR013324">
    <property type="entry name" value="RNA_pol_sigma_r3/r4-like"/>
</dbReference>
<protein>
    <recommendedName>
        <fullName evidence="10">RNA polymerase sigma factor</fullName>
    </recommendedName>
</protein>
<reference evidence="8 9" key="1">
    <citation type="journal article" date="2016" name="Nat. Commun.">
        <title>Thousands of microbial genomes shed light on interconnected biogeochemical processes in an aquifer system.</title>
        <authorList>
            <person name="Anantharaman K."/>
            <person name="Brown C.T."/>
            <person name="Hug L.A."/>
            <person name="Sharon I."/>
            <person name="Castelle C.J."/>
            <person name="Probst A.J."/>
            <person name="Thomas B.C."/>
            <person name="Singh A."/>
            <person name="Wilkins M.J."/>
            <person name="Karaoz U."/>
            <person name="Brodie E.L."/>
            <person name="Williams K.H."/>
            <person name="Hubbard S.S."/>
            <person name="Banfield J.F."/>
        </authorList>
    </citation>
    <scope>NUCLEOTIDE SEQUENCE [LARGE SCALE GENOMIC DNA]</scope>
</reference>
<proteinExistence type="inferred from homology"/>
<dbReference type="PANTHER" id="PTHR43133">
    <property type="entry name" value="RNA POLYMERASE ECF-TYPE SIGMA FACTO"/>
    <property type="match status" value="1"/>
</dbReference>
<evidence type="ECO:0000259" key="7">
    <source>
        <dbReference type="Pfam" id="PF08281"/>
    </source>
</evidence>
<dbReference type="Gene3D" id="1.10.10.10">
    <property type="entry name" value="Winged helix-like DNA-binding domain superfamily/Winged helix DNA-binding domain"/>
    <property type="match status" value="1"/>
</dbReference>
<gene>
    <name evidence="8" type="ORF">A3C89_00665</name>
</gene>
<feature type="domain" description="RNA polymerase sigma factor 70 region 4 type 2" evidence="7">
    <location>
        <begin position="127"/>
        <end position="177"/>
    </location>
</feature>
<evidence type="ECO:0000256" key="3">
    <source>
        <dbReference type="ARBA" id="ARBA00023082"/>
    </source>
</evidence>
<dbReference type="STRING" id="1798492.A3C89_00665"/>
<dbReference type="InterPro" id="IPR013249">
    <property type="entry name" value="RNA_pol_sigma70_r4_t2"/>
</dbReference>
<feature type="domain" description="RNA polymerase sigma-70 region 2" evidence="6">
    <location>
        <begin position="28"/>
        <end position="94"/>
    </location>
</feature>
<dbReference type="SUPFAM" id="SSF88659">
    <property type="entry name" value="Sigma3 and sigma4 domains of RNA polymerase sigma factors"/>
    <property type="match status" value="1"/>
</dbReference>
<dbReference type="EMBL" id="MFLF01000008">
    <property type="protein sequence ID" value="OGG60261.1"/>
    <property type="molecule type" value="Genomic_DNA"/>
</dbReference>
<comment type="caution">
    <text evidence="8">The sequence shown here is derived from an EMBL/GenBank/DDBJ whole genome shotgun (WGS) entry which is preliminary data.</text>
</comment>
<dbReference type="Proteomes" id="UP000178794">
    <property type="component" value="Unassembled WGS sequence"/>
</dbReference>
<keyword evidence="5" id="KW-0804">Transcription</keyword>
<dbReference type="InterPro" id="IPR007627">
    <property type="entry name" value="RNA_pol_sigma70_r2"/>
</dbReference>
<dbReference type="GO" id="GO:0006352">
    <property type="term" value="P:DNA-templated transcription initiation"/>
    <property type="evidence" value="ECO:0007669"/>
    <property type="project" value="InterPro"/>
</dbReference>
<keyword evidence="2" id="KW-0805">Transcription regulation</keyword>
<dbReference type="SUPFAM" id="SSF88946">
    <property type="entry name" value="Sigma2 domain of RNA polymerase sigma factors"/>
    <property type="match status" value="1"/>
</dbReference>
<dbReference type="InterPro" id="IPR039425">
    <property type="entry name" value="RNA_pol_sigma-70-like"/>
</dbReference>
<comment type="similarity">
    <text evidence="1">Belongs to the sigma-70 factor family. ECF subfamily.</text>
</comment>
<evidence type="ECO:0000256" key="5">
    <source>
        <dbReference type="ARBA" id="ARBA00023163"/>
    </source>
</evidence>
<dbReference type="CDD" id="cd06171">
    <property type="entry name" value="Sigma70_r4"/>
    <property type="match status" value="1"/>
</dbReference>
<dbReference type="InterPro" id="IPR014284">
    <property type="entry name" value="RNA_pol_sigma-70_dom"/>
</dbReference>
<evidence type="ECO:0000313" key="9">
    <source>
        <dbReference type="Proteomes" id="UP000178794"/>
    </source>
</evidence>
<dbReference type="Gene3D" id="1.10.1740.10">
    <property type="match status" value="1"/>
</dbReference>
<name>A0A1F6DFT5_9BACT</name>
<dbReference type="Pfam" id="PF08281">
    <property type="entry name" value="Sigma70_r4_2"/>
    <property type="match status" value="1"/>
</dbReference>
<dbReference type="AlphaFoldDB" id="A0A1F6DFT5"/>
<accession>A0A1F6DFT5</accession>
<keyword evidence="3" id="KW-0731">Sigma factor</keyword>
<dbReference type="InterPro" id="IPR036388">
    <property type="entry name" value="WH-like_DNA-bd_sf"/>
</dbReference>
<sequence length="188" mass="22034">MQDIDALSDETIIKRVCAGETYLYGHIMDRYADKLVRYGRKFVTDSTAIEDAVQDVFTSAYLNINSFDTSRKFQSWIYRIAHNAFVNLLRQKKRAWLSVEWDTLVAFPSFDTHDEDERQRKEIAKLIDAGLEGLDEKYREILLLHYQHNFAYKDISDVLHIPMGTVAIRMKRAKAALQKQLPHDIYEK</sequence>
<dbReference type="Pfam" id="PF04542">
    <property type="entry name" value="Sigma70_r2"/>
    <property type="match status" value="1"/>
</dbReference>
<dbReference type="GO" id="GO:0003677">
    <property type="term" value="F:DNA binding"/>
    <property type="evidence" value="ECO:0007669"/>
    <property type="project" value="UniProtKB-KW"/>
</dbReference>
<evidence type="ECO:0000256" key="1">
    <source>
        <dbReference type="ARBA" id="ARBA00010641"/>
    </source>
</evidence>
<evidence type="ECO:0000256" key="4">
    <source>
        <dbReference type="ARBA" id="ARBA00023125"/>
    </source>
</evidence>
<evidence type="ECO:0000256" key="2">
    <source>
        <dbReference type="ARBA" id="ARBA00023015"/>
    </source>
</evidence>
<evidence type="ECO:0000313" key="8">
    <source>
        <dbReference type="EMBL" id="OGG60261.1"/>
    </source>
</evidence>
<evidence type="ECO:0000259" key="6">
    <source>
        <dbReference type="Pfam" id="PF04542"/>
    </source>
</evidence>
<dbReference type="PANTHER" id="PTHR43133:SF8">
    <property type="entry name" value="RNA POLYMERASE SIGMA FACTOR HI_1459-RELATED"/>
    <property type="match status" value="1"/>
</dbReference>
<dbReference type="NCBIfam" id="TIGR02937">
    <property type="entry name" value="sigma70-ECF"/>
    <property type="match status" value="1"/>
</dbReference>
<dbReference type="GO" id="GO:0016987">
    <property type="term" value="F:sigma factor activity"/>
    <property type="evidence" value="ECO:0007669"/>
    <property type="project" value="UniProtKB-KW"/>
</dbReference>